<dbReference type="PANTHER" id="PTHR11075:SF54">
    <property type="entry name" value="LARGE RIBOSOMAL SUBUNIT PROTEIN ML62"/>
    <property type="match status" value="1"/>
</dbReference>
<protein>
    <submittedName>
        <fullName evidence="2">Peptidyl-tRNA hydrolase</fullName>
    </submittedName>
</protein>
<dbReference type="GO" id="GO:0004045">
    <property type="term" value="F:peptidyl-tRNA hydrolase activity"/>
    <property type="evidence" value="ECO:0007669"/>
    <property type="project" value="TreeGrafter"/>
</dbReference>
<dbReference type="EMBL" id="AP027080">
    <property type="protein sequence ID" value="BDU72414.1"/>
    <property type="molecule type" value="Genomic_DNA"/>
</dbReference>
<sequence length="141" mass="15397">MDALDVTGAVVIPAAAFQVKAVRAGGPGGQNVNKVASKVEVRVDLALIEGLDPASLDRLRAKVRNQLDAEGRWIVTSSRTRDQLLNLEDARSKVAQAVLESLKAPVPRRPTRPTRSSRTVRLIVKKRAGAVKKDRARKDWD</sequence>
<dbReference type="GO" id="GO:0016150">
    <property type="term" value="F:translation release factor activity, codon nonspecific"/>
    <property type="evidence" value="ECO:0007669"/>
    <property type="project" value="TreeGrafter"/>
</dbReference>
<gene>
    <name evidence="2" type="ORF">METEAL_15880</name>
</gene>
<dbReference type="KEGG" id="msil:METEAL_15880"/>
<dbReference type="Gene3D" id="3.30.160.20">
    <property type="match status" value="1"/>
</dbReference>
<evidence type="ECO:0000313" key="3">
    <source>
        <dbReference type="Proteomes" id="UP001238179"/>
    </source>
</evidence>
<dbReference type="SUPFAM" id="SSF110916">
    <property type="entry name" value="Peptidyl-tRNA hydrolase domain-like"/>
    <property type="match status" value="1"/>
</dbReference>
<organism evidence="2 3">
    <name type="scientific">Mesoterricola silvestris</name>
    <dbReference type="NCBI Taxonomy" id="2927979"/>
    <lineage>
        <taxon>Bacteria</taxon>
        <taxon>Pseudomonadati</taxon>
        <taxon>Acidobacteriota</taxon>
        <taxon>Holophagae</taxon>
        <taxon>Holophagales</taxon>
        <taxon>Holophagaceae</taxon>
        <taxon>Mesoterricola</taxon>
    </lineage>
</organism>
<proteinExistence type="predicted"/>
<dbReference type="PROSITE" id="PS00745">
    <property type="entry name" value="RF_PROK_I"/>
    <property type="match status" value="1"/>
</dbReference>
<dbReference type="PANTHER" id="PTHR11075">
    <property type="entry name" value="PEPTIDE CHAIN RELEASE FACTOR"/>
    <property type="match status" value="1"/>
</dbReference>
<accession>A0AA48GJP3</accession>
<reference evidence="3" key="1">
    <citation type="journal article" date="2023" name="Int. J. Syst. Evol. Microbiol.">
        <title>Mesoterricola silvestris gen. nov., sp. nov., Mesoterricola sediminis sp. nov., Geothrix oryzae sp. nov., Geothrix edaphica sp. nov., Geothrix rubra sp. nov., and Geothrix limicola sp. nov., six novel members of Acidobacteriota isolated from soils.</title>
        <authorList>
            <person name="Itoh H."/>
            <person name="Sugisawa Y."/>
            <person name="Mise K."/>
            <person name="Xu Z."/>
            <person name="Kuniyasu M."/>
            <person name="Ushijima N."/>
            <person name="Kawano K."/>
            <person name="Kobayashi E."/>
            <person name="Shiratori Y."/>
            <person name="Masuda Y."/>
            <person name="Senoo K."/>
        </authorList>
    </citation>
    <scope>NUCLEOTIDE SEQUENCE [LARGE SCALE GENOMIC DNA]</scope>
    <source>
        <strain evidence="3">W79</strain>
    </source>
</reference>
<feature type="domain" description="Prokaryotic-type class I peptide chain release factors" evidence="1">
    <location>
        <begin position="23"/>
        <end position="39"/>
    </location>
</feature>
<dbReference type="InterPro" id="IPR000352">
    <property type="entry name" value="Pep_chain_release_fac_I"/>
</dbReference>
<name>A0AA48GJP3_9BACT</name>
<keyword evidence="2" id="KW-0378">Hydrolase</keyword>
<dbReference type="NCBIfam" id="NF006718">
    <property type="entry name" value="PRK09256.1"/>
    <property type="match status" value="1"/>
</dbReference>
<dbReference type="AlphaFoldDB" id="A0AA48GJP3"/>
<evidence type="ECO:0000313" key="2">
    <source>
        <dbReference type="EMBL" id="BDU72414.1"/>
    </source>
</evidence>
<dbReference type="Proteomes" id="UP001238179">
    <property type="component" value="Chromosome"/>
</dbReference>
<dbReference type="InterPro" id="IPR052104">
    <property type="entry name" value="Mito_Release_Factor_mL62"/>
</dbReference>
<evidence type="ECO:0000259" key="1">
    <source>
        <dbReference type="PROSITE" id="PS00745"/>
    </source>
</evidence>
<dbReference type="Pfam" id="PF00472">
    <property type="entry name" value="RF-1"/>
    <property type="match status" value="1"/>
</dbReference>
<keyword evidence="3" id="KW-1185">Reference proteome</keyword>
<dbReference type="RefSeq" id="WP_316415320.1">
    <property type="nucleotide sequence ID" value="NZ_AP027080.1"/>
</dbReference>